<feature type="transmembrane region" description="Helical" evidence="2">
    <location>
        <begin position="634"/>
        <end position="658"/>
    </location>
</feature>
<accession>A0A0M2PTQ4</accession>
<feature type="transmembrane region" description="Helical" evidence="2">
    <location>
        <begin position="240"/>
        <end position="262"/>
    </location>
</feature>
<feature type="transmembrane region" description="Helical" evidence="2">
    <location>
        <begin position="1022"/>
        <end position="1042"/>
    </location>
</feature>
<feature type="transmembrane region" description="Helical" evidence="2">
    <location>
        <begin position="1309"/>
        <end position="1328"/>
    </location>
</feature>
<keyword evidence="2" id="KW-1133">Transmembrane helix</keyword>
<keyword evidence="2" id="KW-0472">Membrane</keyword>
<feature type="transmembrane region" description="Helical" evidence="2">
    <location>
        <begin position="716"/>
        <end position="734"/>
    </location>
</feature>
<feature type="transmembrane region" description="Helical" evidence="2">
    <location>
        <begin position="1249"/>
        <end position="1266"/>
    </location>
</feature>
<feature type="transmembrane region" description="Helical" evidence="2">
    <location>
        <begin position="1215"/>
        <end position="1237"/>
    </location>
</feature>
<feature type="transmembrane region" description="Helical" evidence="2">
    <location>
        <begin position="297"/>
        <end position="316"/>
    </location>
</feature>
<dbReference type="STRING" id="317619.GCA_000332315_00521"/>
<dbReference type="EMBL" id="AJTX02000004">
    <property type="protein sequence ID" value="KKI99875.1"/>
    <property type="molecule type" value="Genomic_DNA"/>
</dbReference>
<feature type="transmembrane region" description="Helical" evidence="2">
    <location>
        <begin position="337"/>
        <end position="354"/>
    </location>
</feature>
<feature type="transmembrane region" description="Helical" evidence="2">
    <location>
        <begin position="567"/>
        <end position="586"/>
    </location>
</feature>
<evidence type="ECO:0000256" key="1">
    <source>
        <dbReference type="SAM" id="MobiDB-lite"/>
    </source>
</evidence>
<feature type="transmembrane region" description="Helical" evidence="2">
    <location>
        <begin position="1143"/>
        <end position="1164"/>
    </location>
</feature>
<feature type="transmembrane region" description="Helical" evidence="2">
    <location>
        <begin position="950"/>
        <end position="969"/>
    </location>
</feature>
<comment type="caution">
    <text evidence="3">The sequence shown here is derived from an EMBL/GenBank/DDBJ whole genome shotgun (WGS) entry which is preliminary data.</text>
</comment>
<protein>
    <recommendedName>
        <fullName evidence="5">DUF2157 domain-containing protein</fullName>
    </recommendedName>
</protein>
<feature type="transmembrane region" description="Helical" evidence="2">
    <location>
        <begin position="1054"/>
        <end position="1072"/>
    </location>
</feature>
<feature type="transmembrane region" description="Helical" evidence="2">
    <location>
        <begin position="417"/>
        <end position="433"/>
    </location>
</feature>
<reference evidence="3" key="1">
    <citation type="submission" date="2012-04" db="EMBL/GenBank/DDBJ databases">
        <authorList>
            <person name="Borisov I.G."/>
            <person name="Ivanikova N.V."/>
            <person name="Pinevich A.V."/>
        </authorList>
    </citation>
    <scope>NUCLEOTIDE SEQUENCE</scope>
    <source>
        <strain evidence="3">CALU 1027</strain>
    </source>
</reference>
<feature type="transmembrane region" description="Helical" evidence="2">
    <location>
        <begin position="445"/>
        <end position="463"/>
    </location>
</feature>
<organism evidence="3 4">
    <name type="scientific">Prochlorothrix hollandica PCC 9006 = CALU 1027</name>
    <dbReference type="NCBI Taxonomy" id="317619"/>
    <lineage>
        <taxon>Bacteria</taxon>
        <taxon>Bacillati</taxon>
        <taxon>Cyanobacteriota</taxon>
        <taxon>Cyanophyceae</taxon>
        <taxon>Prochlorotrichales</taxon>
        <taxon>Prochlorotrichaceae</taxon>
        <taxon>Prochlorothrix</taxon>
    </lineage>
</organism>
<feature type="transmembrane region" description="Helical" evidence="2">
    <location>
        <begin position="818"/>
        <end position="836"/>
    </location>
</feature>
<feature type="transmembrane region" description="Helical" evidence="2">
    <location>
        <begin position="1335"/>
        <end position="1360"/>
    </location>
</feature>
<evidence type="ECO:0008006" key="5">
    <source>
        <dbReference type="Google" id="ProtNLM"/>
    </source>
</evidence>
<dbReference type="eggNOG" id="ENOG502Z85Z">
    <property type="taxonomic scope" value="Bacteria"/>
</dbReference>
<feature type="transmembrane region" description="Helical" evidence="2">
    <location>
        <begin position="739"/>
        <end position="757"/>
    </location>
</feature>
<feature type="transmembrane region" description="Helical" evidence="2">
    <location>
        <begin position="848"/>
        <end position="866"/>
    </location>
</feature>
<feature type="transmembrane region" description="Helical" evidence="2">
    <location>
        <begin position="1273"/>
        <end position="1289"/>
    </location>
</feature>
<feature type="transmembrane region" description="Helical" evidence="2">
    <location>
        <begin position="670"/>
        <end position="686"/>
    </location>
</feature>
<feature type="region of interest" description="Disordered" evidence="1">
    <location>
        <begin position="95"/>
        <end position="132"/>
    </location>
</feature>
<feature type="transmembrane region" description="Helical" evidence="2">
    <location>
        <begin position="1176"/>
        <end position="1194"/>
    </location>
</feature>
<name>A0A0M2PTQ4_PROHO</name>
<proteinExistence type="predicted"/>
<feature type="transmembrane region" description="Helical" evidence="2">
    <location>
        <begin position="153"/>
        <end position="174"/>
    </location>
</feature>
<evidence type="ECO:0000313" key="4">
    <source>
        <dbReference type="Proteomes" id="UP000034681"/>
    </source>
</evidence>
<gene>
    <name evidence="3" type="ORF">PROH_08600</name>
</gene>
<feature type="transmembrane region" description="Helical" evidence="2">
    <location>
        <begin position="180"/>
        <end position="200"/>
    </location>
</feature>
<feature type="transmembrane region" description="Helical" evidence="2">
    <location>
        <begin position="1113"/>
        <end position="1131"/>
    </location>
</feature>
<keyword evidence="4" id="KW-1185">Reference proteome</keyword>
<dbReference type="RefSeq" id="WP_017711189.1">
    <property type="nucleotide sequence ID" value="NZ_KB235933.1"/>
</dbReference>
<dbReference type="Proteomes" id="UP000034681">
    <property type="component" value="Unassembled WGS sequence"/>
</dbReference>
<feature type="transmembrane region" description="Helical" evidence="2">
    <location>
        <begin position="693"/>
        <end position="710"/>
    </location>
</feature>
<keyword evidence="2" id="KW-0812">Transmembrane</keyword>
<evidence type="ECO:0000256" key="2">
    <source>
        <dbReference type="SAM" id="Phobius"/>
    </source>
</evidence>
<sequence>MSVPRSPGRSPGRSPDRSPDFLTLSFRVPRHHPQLLLGIEDLFLRGLVTDGQVRQFCASHLSDPRPAAVNLGRSGVYPALDHDFLDNDFLEPDAFDPTRPAAQGDRGQPSTIPSVPRRSSVPPPLPQSVPAIAPPSRLNRAIQGLMAELSLRWLLFLGVFLVVLSSGVLAASQWQRFNGVGQYTILLAYTLAFFGVGRWSGRQTQLHLTTRTLEIVTCLLVPVNFWAMDSLGLWRSPLGWLTVGLATPLLVAVLRPLLRPLLRSAPNDVDPSALGGRSSLVFFVGLSLLQWGWAIGIWPLVAVYCGLLGPLALVLNRPPRRASPGGSPAGLTLQRSLLIYALAILLLRAIFGVGVALPQLGIAIALAGAMVAASVRRDTWGQPTPNPASAVPFVPTLAELLGGGLIGLGWLWTVETLPGQAAVISVIALGFWGQRLIHVWRRRDWLLWVLIALQLAIQGWRLLPHPLPVPFMRGVVFLAGSADRTWTAWGLGLFPYVGGLVASAFWFERRQQPKLAAFSDLLALGLGSVLITLSWPSPGVRTCTLAAAAVCAWFASRRPGVQGQGSAIYLCHGLGLLSIILGMHWQLPQAPWGLWASLGTGLAVAEWAMAFRLRSPSPQAAAVGNLTLSQWRTSAVAAGLGLALWSYGLWIWQIYGLVSSATGLGSDPRWALGWLAIPLALTLGAVRRRSLRPVVIPWSALALGLWPLLTLPTDSIRIPSLVLALGLMGVNTYLRPRLLLALATWGFGLLALGLALGEGSGLLPAVRGADWFLVMGLALQGLWAIARYGRGIPLNSTLGSIRQHTAGLGFGPLLRRGAWYWGGAIATLLLISLTVHNVDINTWDDLPRMVVVSAYLLAVALALALVQRPHNTALGFLAWALELVLLETLRIQDWISPLVFTLGHLGLAGTTLIGQGLWQRWVAGAGVAGAGIAGAGGDRPAYPDRRFPHLTLWPGLILTFCALAFLSRIGTVSLWTGFSTLTTAALVIQSGRMQTGNLQTGKLQTGKLQTGKLQTEPPQRPWSLMTVLGLALATLGTWELLLYSLRSQPLDGQLPALACLTTLLAVLYRLVLVSQGSFLCLSPVTLRRMGHGHWLLAGGLLLSSFSDDLSNPTLAPLKIGTGVVLCAYALLQGRITAAPQRPAFAPAFWTYLGFFSGLLLRFYIWDLVPPSRQAQILPWLLAIVASGCAPLWFLPWRRWGWTLQPWRQLSLGLPLVVAWTTWANLAVPSLWIAAVSYGVLGWRTGQLRLTYVSLIFLDLGVWRWAVAADRSALLWYTLPLGLSLLWIAQLDPHLAEPDQREPRHSLRMAGLALICGVALLPDHGPWLVPALSLGAVLLGLALQVRAFLFVGTLSFLWTVFDQLVVLVSAQSLLKWAVGLVAGMVLIWVAATFETRREQIRTVLQTWATELEQWQ</sequence>
<evidence type="ECO:0000313" key="3">
    <source>
        <dbReference type="EMBL" id="KKI99875.1"/>
    </source>
</evidence>
<feature type="compositionally biased region" description="Low complexity" evidence="1">
    <location>
        <begin position="109"/>
        <end position="120"/>
    </location>
</feature>
<dbReference type="OrthoDB" id="472871at2"/>
<feature type="transmembrane region" description="Helical" evidence="2">
    <location>
        <begin position="592"/>
        <end position="613"/>
    </location>
</feature>
<feature type="transmembrane region" description="Helical" evidence="2">
    <location>
        <begin position="1372"/>
        <end position="1390"/>
    </location>
</feature>
<feature type="transmembrane region" description="Helical" evidence="2">
    <location>
        <begin position="486"/>
        <end position="508"/>
    </location>
</feature>